<gene>
    <name evidence="2" type="ORF">OKA104_LOCUS29647</name>
    <name evidence="3" type="ORF">OXD698_LOCUS42973</name>
    <name evidence="1" type="ORF">VCS650_LOCUS30711</name>
</gene>
<dbReference type="EMBL" id="CAJOAY010003051">
    <property type="protein sequence ID" value="CAF3998669.1"/>
    <property type="molecule type" value="Genomic_DNA"/>
</dbReference>
<dbReference type="Proteomes" id="UP000663891">
    <property type="component" value="Unassembled WGS sequence"/>
</dbReference>
<name>A0A815D7T6_9BILA</name>
<protein>
    <submittedName>
        <fullName evidence="1">Uncharacterized protein</fullName>
    </submittedName>
</protein>
<dbReference type="EMBL" id="CAJNON010000506">
    <property type="protein sequence ID" value="CAF1294826.1"/>
    <property type="molecule type" value="Genomic_DNA"/>
</dbReference>
<evidence type="ECO:0000313" key="2">
    <source>
        <dbReference type="EMBL" id="CAF3998669.1"/>
    </source>
</evidence>
<dbReference type="AlphaFoldDB" id="A0A815D7T6"/>
<evidence type="ECO:0000313" key="4">
    <source>
        <dbReference type="Proteomes" id="UP000663891"/>
    </source>
</evidence>
<dbReference type="OrthoDB" id="10061249at2759"/>
<comment type="caution">
    <text evidence="1">The sequence shown here is derived from an EMBL/GenBank/DDBJ whole genome shotgun (WGS) entry which is preliminary data.</text>
</comment>
<accession>A0A815D7T6</accession>
<organism evidence="1 4">
    <name type="scientific">Adineta steineri</name>
    <dbReference type="NCBI Taxonomy" id="433720"/>
    <lineage>
        <taxon>Eukaryota</taxon>
        <taxon>Metazoa</taxon>
        <taxon>Spiralia</taxon>
        <taxon>Gnathifera</taxon>
        <taxon>Rotifera</taxon>
        <taxon>Eurotatoria</taxon>
        <taxon>Bdelloidea</taxon>
        <taxon>Adinetida</taxon>
        <taxon>Adinetidae</taxon>
        <taxon>Adineta</taxon>
    </lineage>
</organism>
<evidence type="ECO:0000313" key="3">
    <source>
        <dbReference type="EMBL" id="CAF4241921.1"/>
    </source>
</evidence>
<dbReference type="EMBL" id="CAJOAZ010011754">
    <property type="protein sequence ID" value="CAF4241921.1"/>
    <property type="molecule type" value="Genomic_DNA"/>
</dbReference>
<dbReference type="Proteomes" id="UP000663844">
    <property type="component" value="Unassembled WGS sequence"/>
</dbReference>
<proteinExistence type="predicted"/>
<sequence>MYDNFEELITQFSSLYISTKVLHQINLILQQQIDESLSLFVSHSFNSILTLERWAWQLLSQNSHQWIDELHYQEVFHTLALFNKKLIYDYNITEVSKKAILLFPVTVDQINIIFEQIGQSNDDNDPFIIIVSLW</sequence>
<reference evidence="1" key="1">
    <citation type="submission" date="2021-02" db="EMBL/GenBank/DDBJ databases">
        <authorList>
            <person name="Nowell W R."/>
        </authorList>
    </citation>
    <scope>NUCLEOTIDE SEQUENCE</scope>
</reference>
<evidence type="ECO:0000313" key="1">
    <source>
        <dbReference type="EMBL" id="CAF1294826.1"/>
    </source>
</evidence>
<dbReference type="Proteomes" id="UP000663881">
    <property type="component" value="Unassembled WGS sequence"/>
</dbReference>